<protein>
    <submittedName>
        <fullName evidence="3">T9SS type A sorting domain-containing protein</fullName>
    </submittedName>
</protein>
<dbReference type="Proteomes" id="UP000662373">
    <property type="component" value="Unassembled WGS sequence"/>
</dbReference>
<evidence type="ECO:0000313" key="3">
    <source>
        <dbReference type="EMBL" id="MBJ7880095.1"/>
    </source>
</evidence>
<dbReference type="NCBIfam" id="TIGR04183">
    <property type="entry name" value="Por_Secre_tail"/>
    <property type="match status" value="1"/>
</dbReference>
<sequence length="110" mass="12074">MKNYLFILFLTIGLGFGATGVSQTIPSKISTSNDIANLVIYPNPVSNGKIYITTKQNLSKQVEIYDVLGKKIVSNALFGKELNISRLTPGIYILKIKEGVNSATRKLVVR</sequence>
<dbReference type="AlphaFoldDB" id="A0A934NBW7"/>
<accession>A0A934NBW7</accession>
<dbReference type="RefSeq" id="WP_199597918.1">
    <property type="nucleotide sequence ID" value="NZ_JAEHJZ010000008.1"/>
</dbReference>
<organism evidence="3 4">
    <name type="scientific">Gelidibacter salicanalis</name>
    <dbReference type="NCBI Taxonomy" id="291193"/>
    <lineage>
        <taxon>Bacteria</taxon>
        <taxon>Pseudomonadati</taxon>
        <taxon>Bacteroidota</taxon>
        <taxon>Flavobacteriia</taxon>
        <taxon>Flavobacteriales</taxon>
        <taxon>Flavobacteriaceae</taxon>
        <taxon>Gelidibacter</taxon>
    </lineage>
</organism>
<feature type="domain" description="Secretion system C-terminal sorting" evidence="2">
    <location>
        <begin position="40"/>
        <end position="109"/>
    </location>
</feature>
<name>A0A934NBW7_9FLAO</name>
<keyword evidence="1" id="KW-0732">Signal</keyword>
<keyword evidence="4" id="KW-1185">Reference proteome</keyword>
<evidence type="ECO:0000313" key="4">
    <source>
        <dbReference type="Proteomes" id="UP000662373"/>
    </source>
</evidence>
<reference evidence="3 4" key="1">
    <citation type="submission" date="2020-09" db="EMBL/GenBank/DDBJ databases">
        <title>Draft genome of Gelidibacter salicanalis PAMC21136.</title>
        <authorList>
            <person name="Park H."/>
        </authorList>
    </citation>
    <scope>NUCLEOTIDE SEQUENCE [LARGE SCALE GENOMIC DNA]</scope>
    <source>
        <strain evidence="3 4">PAMC21136</strain>
    </source>
</reference>
<evidence type="ECO:0000256" key="1">
    <source>
        <dbReference type="ARBA" id="ARBA00022729"/>
    </source>
</evidence>
<gene>
    <name evidence="3" type="ORF">JEM65_05425</name>
</gene>
<comment type="caution">
    <text evidence="3">The sequence shown here is derived from an EMBL/GenBank/DDBJ whole genome shotgun (WGS) entry which is preliminary data.</text>
</comment>
<dbReference type="InterPro" id="IPR026444">
    <property type="entry name" value="Secre_tail"/>
</dbReference>
<proteinExistence type="predicted"/>
<evidence type="ECO:0000259" key="2">
    <source>
        <dbReference type="Pfam" id="PF18962"/>
    </source>
</evidence>
<dbReference type="EMBL" id="JAEHJZ010000008">
    <property type="protein sequence ID" value="MBJ7880095.1"/>
    <property type="molecule type" value="Genomic_DNA"/>
</dbReference>
<dbReference type="Pfam" id="PF18962">
    <property type="entry name" value="Por_Secre_tail"/>
    <property type="match status" value="1"/>
</dbReference>